<dbReference type="HAMAP" id="MF_01595">
    <property type="entry name" value="PNPase"/>
    <property type="match status" value="1"/>
</dbReference>
<dbReference type="EC" id="2.7.7.8" evidence="2"/>
<evidence type="ECO:0000256" key="9">
    <source>
        <dbReference type="SAM" id="MobiDB-lite"/>
    </source>
</evidence>
<dbReference type="FunFam" id="3.30.1370.10:FF:000001">
    <property type="entry name" value="Polyribonucleotide nucleotidyltransferase"/>
    <property type="match status" value="1"/>
</dbReference>
<dbReference type="NCBIfam" id="NF008805">
    <property type="entry name" value="PRK11824.1"/>
    <property type="match status" value="1"/>
</dbReference>
<dbReference type="CDD" id="cd02393">
    <property type="entry name" value="KH-I_PNPase"/>
    <property type="match status" value="1"/>
</dbReference>
<dbReference type="PROSITE" id="PS50126">
    <property type="entry name" value="S1"/>
    <property type="match status" value="1"/>
</dbReference>
<dbReference type="InterPro" id="IPR001247">
    <property type="entry name" value="ExoRNase_PH_dom1"/>
</dbReference>
<evidence type="ECO:0000256" key="8">
    <source>
        <dbReference type="PROSITE-ProRule" id="PRU00117"/>
    </source>
</evidence>
<dbReference type="GO" id="GO:0000965">
    <property type="term" value="P:mitochondrial RNA 3'-end processing"/>
    <property type="evidence" value="ECO:0007669"/>
    <property type="project" value="TreeGrafter"/>
</dbReference>
<dbReference type="GO" id="GO:0000175">
    <property type="term" value="F:3'-5'-RNA exonuclease activity"/>
    <property type="evidence" value="ECO:0007669"/>
    <property type="project" value="TreeGrafter"/>
</dbReference>
<dbReference type="NCBIfam" id="TIGR03591">
    <property type="entry name" value="polynuc_phos"/>
    <property type="match status" value="1"/>
</dbReference>
<reference evidence="11 12" key="1">
    <citation type="journal article" date="2018" name="Mol. Biol. Evol.">
        <title>Analysis of the draft genome of the red seaweed Gracilariopsis chorda provides insights into genome size evolution in Rhodophyta.</title>
        <authorList>
            <person name="Lee J."/>
            <person name="Yang E.C."/>
            <person name="Graf L."/>
            <person name="Yang J.H."/>
            <person name="Qiu H."/>
            <person name="Zel Zion U."/>
            <person name="Chan C.X."/>
            <person name="Stephens T.G."/>
            <person name="Weber A.P.M."/>
            <person name="Boo G.H."/>
            <person name="Boo S.M."/>
            <person name="Kim K.M."/>
            <person name="Shin Y."/>
            <person name="Jung M."/>
            <person name="Lee S.J."/>
            <person name="Yim H.S."/>
            <person name="Lee J.H."/>
            <person name="Bhattacharya D."/>
            <person name="Yoon H.S."/>
        </authorList>
    </citation>
    <scope>NUCLEOTIDE SEQUENCE [LARGE SCALE GENOMIC DNA]</scope>
    <source>
        <strain evidence="11 12">SKKU-2015</strain>
        <tissue evidence="11">Whole body</tissue>
    </source>
</reference>
<dbReference type="GO" id="GO:0003723">
    <property type="term" value="F:RNA binding"/>
    <property type="evidence" value="ECO:0007669"/>
    <property type="project" value="UniProtKB-UniRule"/>
</dbReference>
<keyword evidence="5" id="KW-0548">Nucleotidyltransferase</keyword>
<proteinExistence type="inferred from homology"/>
<dbReference type="SUPFAM" id="SSF46915">
    <property type="entry name" value="Polynucleotide phosphorylase/guanosine pentaphosphate synthase (PNPase/GPSI), domain 3"/>
    <property type="match status" value="1"/>
</dbReference>
<organism evidence="11 12">
    <name type="scientific">Gracilariopsis chorda</name>
    <dbReference type="NCBI Taxonomy" id="448386"/>
    <lineage>
        <taxon>Eukaryota</taxon>
        <taxon>Rhodophyta</taxon>
        <taxon>Florideophyceae</taxon>
        <taxon>Rhodymeniophycidae</taxon>
        <taxon>Gracilariales</taxon>
        <taxon>Gracilariaceae</taxon>
        <taxon>Gracilariopsis</taxon>
    </lineage>
</organism>
<dbReference type="GO" id="GO:0000958">
    <property type="term" value="P:mitochondrial mRNA catabolic process"/>
    <property type="evidence" value="ECO:0007669"/>
    <property type="project" value="TreeGrafter"/>
</dbReference>
<dbReference type="STRING" id="448386.A0A2V3J7E0"/>
<comment type="caution">
    <text evidence="11">The sequence shown here is derived from an EMBL/GenBank/DDBJ whole genome shotgun (WGS) entry which is preliminary data.</text>
</comment>
<dbReference type="InterPro" id="IPR004088">
    <property type="entry name" value="KH_dom_type_1"/>
</dbReference>
<evidence type="ECO:0000256" key="4">
    <source>
        <dbReference type="ARBA" id="ARBA00022679"/>
    </source>
</evidence>
<feature type="region of interest" description="Disordered" evidence="9">
    <location>
        <begin position="797"/>
        <end position="841"/>
    </location>
</feature>
<dbReference type="AlphaFoldDB" id="A0A2V3J7E0"/>
<dbReference type="SUPFAM" id="SSF50249">
    <property type="entry name" value="Nucleic acid-binding proteins"/>
    <property type="match status" value="1"/>
</dbReference>
<evidence type="ECO:0000256" key="7">
    <source>
        <dbReference type="ARBA" id="ARBA00031451"/>
    </source>
</evidence>
<evidence type="ECO:0000256" key="2">
    <source>
        <dbReference type="ARBA" id="ARBA00012416"/>
    </source>
</evidence>
<feature type="domain" description="S1 motif" evidence="10">
    <location>
        <begin position="727"/>
        <end position="795"/>
    </location>
</feature>
<dbReference type="InterPro" id="IPR036456">
    <property type="entry name" value="PNPase_PH_RNA-bd_sf"/>
</dbReference>
<dbReference type="EMBL" id="NBIV01000001">
    <property type="protein sequence ID" value="PXF50163.1"/>
    <property type="molecule type" value="Genomic_DNA"/>
</dbReference>
<dbReference type="SMART" id="SM00316">
    <property type="entry name" value="S1"/>
    <property type="match status" value="1"/>
</dbReference>
<dbReference type="GO" id="GO:0005739">
    <property type="term" value="C:mitochondrion"/>
    <property type="evidence" value="ECO:0007669"/>
    <property type="project" value="TreeGrafter"/>
</dbReference>
<name>A0A2V3J7E0_9FLOR</name>
<gene>
    <name evidence="11" type="ORF">BWQ96_00323</name>
</gene>
<dbReference type="PANTHER" id="PTHR11252">
    <property type="entry name" value="POLYRIBONUCLEOTIDE NUCLEOTIDYLTRANSFERASE"/>
    <property type="match status" value="1"/>
</dbReference>
<dbReference type="Gene3D" id="3.30.230.70">
    <property type="entry name" value="GHMP Kinase, N-terminal domain"/>
    <property type="match status" value="2"/>
</dbReference>
<protein>
    <recommendedName>
        <fullName evidence="2">polyribonucleotide nucleotidyltransferase</fullName>
        <ecNumber evidence="2">2.7.7.8</ecNumber>
    </recommendedName>
    <alternativeName>
        <fullName evidence="7">Polynucleotide phosphorylase 1</fullName>
    </alternativeName>
</protein>
<dbReference type="InterPro" id="IPR020568">
    <property type="entry name" value="Ribosomal_Su5_D2-typ_SF"/>
</dbReference>
<feature type="compositionally biased region" description="Basic and acidic residues" evidence="9">
    <location>
        <begin position="824"/>
        <end position="841"/>
    </location>
</feature>
<comment type="similarity">
    <text evidence="1">Belongs to the polyribonucleotide nucleotidyltransferase family.</text>
</comment>
<evidence type="ECO:0000256" key="3">
    <source>
        <dbReference type="ARBA" id="ARBA00022490"/>
    </source>
</evidence>
<dbReference type="InterPro" id="IPR003029">
    <property type="entry name" value="S1_domain"/>
</dbReference>
<keyword evidence="4 11" id="KW-0808">Transferase</keyword>
<dbReference type="InterPro" id="IPR004087">
    <property type="entry name" value="KH_dom"/>
</dbReference>
<dbReference type="SMART" id="SM00322">
    <property type="entry name" value="KH"/>
    <property type="match status" value="1"/>
</dbReference>
<dbReference type="SUPFAM" id="SSF54791">
    <property type="entry name" value="Eukaryotic type KH-domain (KH-domain type I)"/>
    <property type="match status" value="1"/>
</dbReference>
<evidence type="ECO:0000313" key="12">
    <source>
        <dbReference type="Proteomes" id="UP000247409"/>
    </source>
</evidence>
<dbReference type="Pfam" id="PF01138">
    <property type="entry name" value="RNase_PH"/>
    <property type="match status" value="2"/>
</dbReference>
<dbReference type="InterPro" id="IPR015848">
    <property type="entry name" value="PNPase_PH_RNA-bd_bac/org-type"/>
</dbReference>
<dbReference type="InterPro" id="IPR015847">
    <property type="entry name" value="ExoRNase_PH_dom2"/>
</dbReference>
<dbReference type="Pfam" id="PF00013">
    <property type="entry name" value="KH_1"/>
    <property type="match status" value="1"/>
</dbReference>
<evidence type="ECO:0000259" key="10">
    <source>
        <dbReference type="PROSITE" id="PS50126"/>
    </source>
</evidence>
<dbReference type="InterPro" id="IPR012162">
    <property type="entry name" value="PNPase"/>
</dbReference>
<dbReference type="PANTHER" id="PTHR11252:SF0">
    <property type="entry name" value="POLYRIBONUCLEOTIDE NUCLEOTIDYLTRANSFERASE 1, MITOCHONDRIAL"/>
    <property type="match status" value="1"/>
</dbReference>
<feature type="compositionally biased region" description="Basic and acidic residues" evidence="9">
    <location>
        <begin position="798"/>
        <end position="816"/>
    </location>
</feature>
<dbReference type="PROSITE" id="PS50084">
    <property type="entry name" value="KH_TYPE_1"/>
    <property type="match status" value="1"/>
</dbReference>
<dbReference type="FunFam" id="3.30.230.70:FF:000001">
    <property type="entry name" value="Polyribonucleotide nucleotidyltransferase"/>
    <property type="match status" value="1"/>
</dbReference>
<dbReference type="Gene3D" id="2.40.50.140">
    <property type="entry name" value="Nucleic acid-binding proteins"/>
    <property type="match status" value="1"/>
</dbReference>
<evidence type="ECO:0000256" key="6">
    <source>
        <dbReference type="ARBA" id="ARBA00022884"/>
    </source>
</evidence>
<dbReference type="InterPro" id="IPR027408">
    <property type="entry name" value="PNPase/RNase_PH_dom_sf"/>
</dbReference>
<keyword evidence="12" id="KW-1185">Reference proteome</keyword>
<evidence type="ECO:0000256" key="5">
    <source>
        <dbReference type="ARBA" id="ARBA00022695"/>
    </source>
</evidence>
<sequence length="841" mass="91458">MFPSAGAFVPPLLLRAHPRPPLQLRPPSLPQTRPSTLRRALTHASVALPEDADDPSQVPDTDLHERERLQNNLSNAVNIPIPPKPTVVSVEFAPGKIASFETGHVSRQAAGAVNVRHGDTVVYCTACANSTPSPNVDFLPLRVDYSEKFSALGRTSGSYIKREGRPSEREILISRLMDRSLRPMFEDGYHNDVQILANVFSYDTVRPADALAICAAAASLHVSNIPLAAPVAGVRVSYVDGHFVVEPSVQQAHRSHSELIVAGTQNAILMIEGYCHFLTEQQIMQAVKIAHHSIKKLCAAMHQLRHACGQEKRASTLRTVSPQLYTTMEQMASGLNEALAVIGKKEREQRVAEVKELVFDALKPTQQQSALDPDGCAEKVTQLRVAWKQLISTRMRRRILDDSIRPDGRDPFTVRPITILQSPLPRAHGSSLFTRGETQTLAVATLGGEDMAQRYETLDGEDASRFYLQYYFPPSSVGEVGRVGPPGRREIGHGKLAERALYAAIPEKEHFPYVLRVESNILESNGSSSMASVCGGCLALMDAGVPLKCSVAGVAMGLVIDEEKLKLDSAASEKGAVVLTDILGLEDALGLCDAKFAGNREGLSALQLDVKLKGISTDLLERILLQAREGRLHILDCMDAVMPRPRSELPDSVPKVISFQIPVRRIGDVIGGGGKTIRSLIEDCGGEDVIRISIGNEGMVSVTSTDDAVIEKAKTAIEALALDVEVGSIVKGQITKILPFGAYVKIAEGKEGWLHISELENKRTNMVEDVCKVGDEVRLKVIEVSRNGQIRLSRRAILPKENKGSPRAKKQDDEKVSAANGNGNKEDAKLGTAKTEEVESR</sequence>
<dbReference type="Proteomes" id="UP000247409">
    <property type="component" value="Unassembled WGS sequence"/>
</dbReference>
<dbReference type="SUPFAM" id="SSF55666">
    <property type="entry name" value="Ribonuclease PH domain 2-like"/>
    <property type="match status" value="2"/>
</dbReference>
<evidence type="ECO:0000313" key="11">
    <source>
        <dbReference type="EMBL" id="PXF50163.1"/>
    </source>
</evidence>
<dbReference type="CDD" id="cd11364">
    <property type="entry name" value="RNase_PH_PNPase_2"/>
    <property type="match status" value="1"/>
</dbReference>
<accession>A0A2V3J7E0</accession>
<dbReference type="GO" id="GO:0005829">
    <property type="term" value="C:cytosol"/>
    <property type="evidence" value="ECO:0007669"/>
    <property type="project" value="TreeGrafter"/>
</dbReference>
<dbReference type="InterPro" id="IPR012340">
    <property type="entry name" value="NA-bd_OB-fold"/>
</dbReference>
<keyword evidence="6 8" id="KW-0694">RNA-binding</keyword>
<keyword evidence="3" id="KW-0963">Cytoplasm</keyword>
<dbReference type="GO" id="GO:0004654">
    <property type="term" value="F:polyribonucleotide nucleotidyltransferase activity"/>
    <property type="evidence" value="ECO:0007669"/>
    <property type="project" value="UniProtKB-EC"/>
</dbReference>
<dbReference type="Pfam" id="PF03725">
    <property type="entry name" value="RNase_PH_C"/>
    <property type="match status" value="1"/>
</dbReference>
<dbReference type="Gene3D" id="3.30.1370.10">
    <property type="entry name" value="K Homology domain, type 1"/>
    <property type="match status" value="1"/>
</dbReference>
<dbReference type="InterPro" id="IPR036612">
    <property type="entry name" value="KH_dom_type_1_sf"/>
</dbReference>
<dbReference type="OrthoDB" id="437922at2759"/>
<evidence type="ECO:0000256" key="1">
    <source>
        <dbReference type="ARBA" id="ARBA00007404"/>
    </source>
</evidence>
<dbReference type="Pfam" id="PF00575">
    <property type="entry name" value="S1"/>
    <property type="match status" value="1"/>
</dbReference>
<dbReference type="SUPFAM" id="SSF54211">
    <property type="entry name" value="Ribosomal protein S5 domain 2-like"/>
    <property type="match status" value="2"/>
</dbReference>
<dbReference type="Pfam" id="PF03726">
    <property type="entry name" value="PNPase"/>
    <property type="match status" value="1"/>
</dbReference>
<dbReference type="InterPro" id="IPR036345">
    <property type="entry name" value="ExoRNase_PH_dom2_sf"/>
</dbReference>